<dbReference type="Pfam" id="PF00535">
    <property type="entry name" value="Glycos_transf_2"/>
    <property type="match status" value="1"/>
</dbReference>
<organism evidence="1 2">
    <name type="scientific">Anaerocolumna cellulosilytica</name>
    <dbReference type="NCBI Taxonomy" id="433286"/>
    <lineage>
        <taxon>Bacteria</taxon>
        <taxon>Bacillati</taxon>
        <taxon>Bacillota</taxon>
        <taxon>Clostridia</taxon>
        <taxon>Lachnospirales</taxon>
        <taxon>Lachnospiraceae</taxon>
        <taxon>Anaerocolumna</taxon>
    </lineage>
</organism>
<keyword evidence="2" id="KW-1185">Reference proteome</keyword>
<sequence length="947" mass="108980">MRLISKVRLLLVAYQRTEDKKKIISKVWKTLLKGGISGLKLTIFSVSTRQDKNVNDKMDIYEYQQKEEYPCLNANKNITVIIEVNDINTDITGTINSINSQIYNNYNIIIITPVNYKNVNDVINYSYINYPGEVYNKVIDNINGEYFIVINGSNILHPNALQQFAQKIENISNATVYCDECIFDGRDGKRTKYFIKPDYSPIYQLTSLYIEQGVMFSKEVVKKAGGFNNENICYSARINDTVLKALQYSEYVIHINQILLLRNSFAEEIDKYYNLTVIDNALMRLGHVGNALFNDNNYNYNFSLSYKNPKVSIIIPTDDLKLIHKCITSIISKTDYPIYEIIIVANKSVCEKLEKKYKDFSKLSYVLFHNSFNYAQKCNLGANEAKGDILLFMQDTVVISYNDWLKKIISCFAFEQVGAVSPKVIREDKTIRYAGIISGGFGFFPIPFNGEPNVLIEGVNEPAFFSREVSILSATCIAIRKDLYTRIQGFNEVDTPDKFSNADISFKVQNFGLKCMYCADSIIATENSSWYDSWFNTESKSAYIYLLKNYMYLLENDPYFTNEMKYYMLRNVPHEYSFYSSGKNKDKSGFSILLVSHELSLTGAPIALHYAAKTIRESGNYPVVVSPYDGKLRRELLSDGIDVIIDSTINGSDFWIKWATNFDLIIVSTLVQYHSIVQLKDMKIPVIWWVHESRESYLIGADRLIPNEVGQNIHIYCGGGYAKSVMKEFRPSYRTEELLYCVPDYASEGKKDYKYKLDNIKDKIVFSIIGTIEERKGQDIFSKAVMAMPKEYIEKCRFFIIGRKINDIIYDDVIKLKNMYPDQVTLINEVSRDEIRDVYDQCDVVVCASKDDPMPVFMTECLMLSKIAICSENTGTASLLQDGINGLVYKNNDYKELMNKMIYVIDNNQSLNKLKQEGRNTYEKYFTKEAFDNSITQIINQLLKEEN</sequence>
<dbReference type="RefSeq" id="WP_184090484.1">
    <property type="nucleotide sequence ID" value="NZ_AP023367.1"/>
</dbReference>
<dbReference type="SUPFAM" id="SSF53756">
    <property type="entry name" value="UDP-Glycosyltransferase/glycogen phosphorylase"/>
    <property type="match status" value="1"/>
</dbReference>
<dbReference type="PANTHER" id="PTHR43685">
    <property type="entry name" value="GLYCOSYLTRANSFERASE"/>
    <property type="match status" value="1"/>
</dbReference>
<reference evidence="1 2" key="1">
    <citation type="journal article" date="2016" name="Int. J. Syst. Evol. Microbiol.">
        <title>Descriptions of Anaerotaenia torta gen. nov., sp. nov. and Anaerocolumna cellulosilytica gen. nov., sp. nov. isolated from a methanogenic reactor of cattle waste.</title>
        <authorList>
            <person name="Uek A."/>
            <person name="Ohtaki Y."/>
            <person name="Kaku N."/>
            <person name="Ueki K."/>
        </authorList>
    </citation>
    <scope>NUCLEOTIDE SEQUENCE [LARGE SCALE GENOMIC DNA]</scope>
    <source>
        <strain evidence="1 2">SN021</strain>
    </source>
</reference>
<dbReference type="Pfam" id="PF00534">
    <property type="entry name" value="Glycos_transf_1"/>
    <property type="match status" value="1"/>
</dbReference>
<dbReference type="AlphaFoldDB" id="A0A6S6R1G9"/>
<dbReference type="KEGG" id="acel:acsn021_09510"/>
<dbReference type="Pfam" id="PF16994">
    <property type="entry name" value="Glyco_trans_4_5"/>
    <property type="match status" value="1"/>
</dbReference>
<dbReference type="CDD" id="cd03801">
    <property type="entry name" value="GT4_PimA-like"/>
    <property type="match status" value="1"/>
</dbReference>
<dbReference type="Gene3D" id="3.90.550.10">
    <property type="entry name" value="Spore Coat Polysaccharide Biosynthesis Protein SpsA, Chain A"/>
    <property type="match status" value="2"/>
</dbReference>
<dbReference type="SUPFAM" id="SSF53448">
    <property type="entry name" value="Nucleotide-diphospho-sugar transferases"/>
    <property type="match status" value="2"/>
</dbReference>
<dbReference type="GO" id="GO:0044010">
    <property type="term" value="P:single-species biofilm formation"/>
    <property type="evidence" value="ECO:0007669"/>
    <property type="project" value="TreeGrafter"/>
</dbReference>
<dbReference type="InterPro" id="IPR041693">
    <property type="entry name" value="Glyco_trans_4_5"/>
</dbReference>
<gene>
    <name evidence="1" type="ORF">acsn021_09510</name>
</gene>
<dbReference type="InterPro" id="IPR001173">
    <property type="entry name" value="Glyco_trans_2-like"/>
</dbReference>
<dbReference type="EMBL" id="AP023367">
    <property type="protein sequence ID" value="BCJ93382.1"/>
    <property type="molecule type" value="Genomic_DNA"/>
</dbReference>
<dbReference type="GO" id="GO:0016757">
    <property type="term" value="F:glycosyltransferase activity"/>
    <property type="evidence" value="ECO:0007669"/>
    <property type="project" value="InterPro"/>
</dbReference>
<dbReference type="InterPro" id="IPR029044">
    <property type="entry name" value="Nucleotide-diphossugar_trans"/>
</dbReference>
<dbReference type="Gene3D" id="3.40.50.2000">
    <property type="entry name" value="Glycogen Phosphorylase B"/>
    <property type="match status" value="1"/>
</dbReference>
<evidence type="ECO:0000313" key="1">
    <source>
        <dbReference type="EMBL" id="BCJ93382.1"/>
    </source>
</evidence>
<dbReference type="InterPro" id="IPR050834">
    <property type="entry name" value="Glycosyltransf_2"/>
</dbReference>
<protein>
    <submittedName>
        <fullName evidence="1">Uncharacterized protein</fullName>
    </submittedName>
</protein>
<dbReference type="PANTHER" id="PTHR43685:SF2">
    <property type="entry name" value="GLYCOSYLTRANSFERASE 2-LIKE DOMAIN-CONTAINING PROTEIN"/>
    <property type="match status" value="1"/>
</dbReference>
<dbReference type="Proteomes" id="UP000515561">
    <property type="component" value="Chromosome"/>
</dbReference>
<name>A0A6S6R1G9_9FIRM</name>
<evidence type="ECO:0000313" key="2">
    <source>
        <dbReference type="Proteomes" id="UP000515561"/>
    </source>
</evidence>
<accession>A0A6S6R1G9</accession>
<dbReference type="InterPro" id="IPR001296">
    <property type="entry name" value="Glyco_trans_1"/>
</dbReference>
<proteinExistence type="predicted"/>